<dbReference type="AlphaFoldDB" id="A0AAP7L4C3"/>
<organism evidence="2 3">
    <name type="scientific">Aggregatibacter aphrophilus</name>
    <name type="common">Haemophilus aphrophilus</name>
    <dbReference type="NCBI Taxonomy" id="732"/>
    <lineage>
        <taxon>Bacteria</taxon>
        <taxon>Pseudomonadati</taxon>
        <taxon>Pseudomonadota</taxon>
        <taxon>Gammaproteobacteria</taxon>
        <taxon>Pasteurellales</taxon>
        <taxon>Pasteurellaceae</taxon>
        <taxon>Aggregatibacter</taxon>
    </lineage>
</organism>
<sequence>MSHKKTFFDDVNELIAYLYTKVDSLSPLKLQKGLYFLYAYYSAMYGIKHVNEESESDYNLPEELFSAKFEAWNYGPVIRSVYLDRKSGEDKYQDMAKKFDADSFFSDDNGKEVKSFIDDLFSQITKASDFSLVDRSHEDKAWNDAFSQGKSTIIPNQAIVDEYKTKFARK</sequence>
<evidence type="ECO:0000259" key="1">
    <source>
        <dbReference type="Pfam" id="PF13274"/>
    </source>
</evidence>
<evidence type="ECO:0000313" key="3">
    <source>
        <dbReference type="Proteomes" id="UP000092746"/>
    </source>
</evidence>
<feature type="domain" description="Antitoxin SocA-like Panacea" evidence="1">
    <location>
        <begin position="62"/>
        <end position="142"/>
    </location>
</feature>
<name>A0AAP7L4C3_AGGAP</name>
<dbReference type="Proteomes" id="UP000092746">
    <property type="component" value="Unassembled WGS sequence"/>
</dbReference>
<proteinExistence type="predicted"/>
<evidence type="ECO:0000313" key="2">
    <source>
        <dbReference type="EMBL" id="OBY54281.1"/>
    </source>
</evidence>
<dbReference type="EMBL" id="MAQE01000001">
    <property type="protein sequence ID" value="OBY54281.1"/>
    <property type="molecule type" value="Genomic_DNA"/>
</dbReference>
<dbReference type="Pfam" id="PF13274">
    <property type="entry name" value="SocA_Panacea"/>
    <property type="match status" value="1"/>
</dbReference>
<dbReference type="InterPro" id="IPR025272">
    <property type="entry name" value="SocA_Panacea"/>
</dbReference>
<gene>
    <name evidence="2" type="ORF">BBB52_02185</name>
</gene>
<accession>A0AAP7L4C3</accession>
<reference evidence="2 3" key="1">
    <citation type="submission" date="2016-06" db="EMBL/GenBank/DDBJ databases">
        <title>Simultaneous identification of Haemophilus influenzae and Haemophilus haemolyticus using TaqMan real-time PCR.</title>
        <authorList>
            <person name="Price E.P."/>
            <person name="Sarovich D.S."/>
            <person name="Harris T."/>
            <person name="Spargo J.C."/>
            <person name="Nosworthy E."/>
            <person name="Beissbarth J."/>
            <person name="Smith-Vaughan H."/>
        </authorList>
    </citation>
    <scope>NUCLEOTIDE SEQUENCE [LARGE SCALE GENOMIC DNA]</scope>
    <source>
        <strain evidence="2 3">ATCC 7901</strain>
    </source>
</reference>
<comment type="caution">
    <text evidence="2">The sequence shown here is derived from an EMBL/GenBank/DDBJ whole genome shotgun (WGS) entry which is preliminary data.</text>
</comment>
<dbReference type="RefSeq" id="WP_065294797.1">
    <property type="nucleotide sequence ID" value="NZ_LS483485.1"/>
</dbReference>
<protein>
    <recommendedName>
        <fullName evidence="1">Antitoxin SocA-like Panacea domain-containing protein</fullName>
    </recommendedName>
</protein>